<evidence type="ECO:0000313" key="1">
    <source>
        <dbReference type="EMBL" id="EIP85852.1"/>
    </source>
</evidence>
<organism evidence="1 2">
    <name type="scientific">Burkholderia humptydooensis MSMB43</name>
    <dbReference type="NCBI Taxonomy" id="441157"/>
    <lineage>
        <taxon>Bacteria</taxon>
        <taxon>Pseudomonadati</taxon>
        <taxon>Pseudomonadota</taxon>
        <taxon>Betaproteobacteria</taxon>
        <taxon>Burkholderiales</taxon>
        <taxon>Burkholderiaceae</taxon>
        <taxon>Burkholderia</taxon>
        <taxon>pseudomallei group</taxon>
    </lineage>
</organism>
<name>A0ABN0G0N2_9BURK</name>
<accession>A0ABN0G0N2</accession>
<gene>
    <name evidence="1" type="ORF">A33K_16942</name>
</gene>
<sequence length="138" mass="14906">MSVAASDECVANWPLRGATREDVLTAVATARQRRAKDGSTQPINVGFLDRILSDAIAARSSNAGGAPRVAGDWWRSWAGIVERARQLGHEQGPDEHAFEFKLRVFRAAGDGPWWDDHNRAFRNSAGPVAAGALLGEGR</sequence>
<reference evidence="2" key="1">
    <citation type="journal article" date="2012" name="J. Bacteriol.">
        <title>Revised Genome Sequence of Burkholderia thailandensis MSMB43 with Improved Annotation.</title>
        <authorList>
            <person name="Zhuo Y."/>
            <person name="Liu L."/>
            <person name="Wang Q."/>
            <person name="Liu X."/>
            <person name="Ren B."/>
            <person name="Liu M."/>
            <person name="Ni P."/>
            <person name="Cheng Y.Q."/>
            <person name="Zhang L."/>
        </authorList>
    </citation>
    <scope>NUCLEOTIDE SEQUENCE [LARGE SCALE GENOMIC DNA]</scope>
    <source>
        <strain evidence="2">MSMB43</strain>
    </source>
</reference>
<proteinExistence type="predicted"/>
<dbReference type="Proteomes" id="UP000004682">
    <property type="component" value="Unassembled WGS sequence"/>
</dbReference>
<evidence type="ECO:0000313" key="2">
    <source>
        <dbReference type="Proteomes" id="UP000004682"/>
    </source>
</evidence>
<keyword evidence="2" id="KW-1185">Reference proteome</keyword>
<dbReference type="EMBL" id="JH692065">
    <property type="protein sequence ID" value="EIP85852.1"/>
    <property type="molecule type" value="Genomic_DNA"/>
</dbReference>
<protein>
    <submittedName>
        <fullName evidence="1">Uncharacterized protein</fullName>
    </submittedName>
</protein>